<accession>A0A2N1MA89</accession>
<organism evidence="1 2">
    <name type="scientific">Rhizophagus irregularis</name>
    <dbReference type="NCBI Taxonomy" id="588596"/>
    <lineage>
        <taxon>Eukaryota</taxon>
        <taxon>Fungi</taxon>
        <taxon>Fungi incertae sedis</taxon>
        <taxon>Mucoromycota</taxon>
        <taxon>Glomeromycotina</taxon>
        <taxon>Glomeromycetes</taxon>
        <taxon>Glomerales</taxon>
        <taxon>Glomeraceae</taxon>
        <taxon>Rhizophagus</taxon>
    </lineage>
</organism>
<sequence length="155" mass="17926">MSINMQHVFFEMLIYIQIRDYFLDNEGDADVAYNEIIRFYYLQGGAVFSPKTIFLNPFRPPELKHKTNKGAPQKVVAKPCKPLQILRTLQSNSQNETNTFASEKRNTKRTSYHDASNLIHNENSSIVSIYSNTNSQPLHNSHFSPNSFSYIPPFY</sequence>
<dbReference type="EMBL" id="LLXL01003521">
    <property type="protein sequence ID" value="PKK58561.1"/>
    <property type="molecule type" value="Genomic_DNA"/>
</dbReference>
<protein>
    <submittedName>
        <fullName evidence="1">Uncharacterized protein</fullName>
    </submittedName>
</protein>
<proteinExistence type="predicted"/>
<dbReference type="VEuPathDB" id="FungiDB:RhiirFUN_010550"/>
<reference evidence="1 2" key="1">
    <citation type="submission" date="2016-04" db="EMBL/GenBank/DDBJ databases">
        <title>Genome analyses suggest a sexual origin of heterokaryosis in a supposedly ancient asexual fungus.</title>
        <authorList>
            <person name="Ropars J."/>
            <person name="Sedzielewska K."/>
            <person name="Noel J."/>
            <person name="Charron P."/>
            <person name="Farinelli L."/>
            <person name="Marton T."/>
            <person name="Kruger M."/>
            <person name="Pelin A."/>
            <person name="Brachmann A."/>
            <person name="Corradi N."/>
        </authorList>
    </citation>
    <scope>NUCLEOTIDE SEQUENCE [LARGE SCALE GENOMIC DNA]</scope>
    <source>
        <strain evidence="1 2">C2</strain>
    </source>
</reference>
<dbReference type="VEuPathDB" id="FungiDB:RhiirA1_541803"/>
<evidence type="ECO:0000313" key="2">
    <source>
        <dbReference type="Proteomes" id="UP000233469"/>
    </source>
</evidence>
<reference evidence="1 2" key="2">
    <citation type="submission" date="2017-10" db="EMBL/GenBank/DDBJ databases">
        <title>Extensive intraspecific genome diversity in a model arbuscular mycorrhizal fungus.</title>
        <authorList>
            <person name="Chen E.C.H."/>
            <person name="Morin E."/>
            <person name="Baudet D."/>
            <person name="Noel J."/>
            <person name="Ndikumana S."/>
            <person name="Charron P."/>
            <person name="St-Onge C."/>
            <person name="Giorgi J."/>
            <person name="Grigoriev I.V."/>
            <person name="Roux C."/>
            <person name="Martin F.M."/>
            <person name="Corradi N."/>
        </authorList>
    </citation>
    <scope>NUCLEOTIDE SEQUENCE [LARGE SCALE GENOMIC DNA]</scope>
    <source>
        <strain evidence="1 2">C2</strain>
    </source>
</reference>
<dbReference type="AlphaFoldDB" id="A0A2N1MA89"/>
<dbReference type="Proteomes" id="UP000233469">
    <property type="component" value="Unassembled WGS sequence"/>
</dbReference>
<gene>
    <name evidence="1" type="ORF">RhiirC2_871520</name>
</gene>
<comment type="caution">
    <text evidence="1">The sequence shown here is derived from an EMBL/GenBank/DDBJ whole genome shotgun (WGS) entry which is preliminary data.</text>
</comment>
<name>A0A2N1MA89_9GLOM</name>
<evidence type="ECO:0000313" key="1">
    <source>
        <dbReference type="EMBL" id="PKK58561.1"/>
    </source>
</evidence>